<evidence type="ECO:0000313" key="7">
    <source>
        <dbReference type="EMBL" id="CAI8039652.1"/>
    </source>
</evidence>
<keyword evidence="2" id="KW-0560">Oxidoreductase</keyword>
<keyword evidence="3" id="KW-0786">Thiamine pyrophosphate</keyword>
<dbReference type="Pfam" id="PF02780">
    <property type="entry name" value="Transketolase_C"/>
    <property type="match status" value="1"/>
</dbReference>
<dbReference type="Gene3D" id="3.40.50.920">
    <property type="match status" value="1"/>
</dbReference>
<comment type="caution">
    <text evidence="7">The sequence shown here is derived from an EMBL/GenBank/DDBJ whole genome shotgun (WGS) entry which is preliminary data.</text>
</comment>
<keyword evidence="7" id="KW-0670">Pyruvate</keyword>
<feature type="domain" description="Transketolase-like pyrimidine-binding" evidence="6">
    <location>
        <begin position="4"/>
        <end position="179"/>
    </location>
</feature>
<dbReference type="GO" id="GO:0004739">
    <property type="term" value="F:pyruvate dehydrogenase (acetyl-transferring) activity"/>
    <property type="evidence" value="ECO:0007669"/>
    <property type="project" value="UniProtKB-EC"/>
</dbReference>
<evidence type="ECO:0000256" key="4">
    <source>
        <dbReference type="ARBA" id="ARBA00025211"/>
    </source>
</evidence>
<gene>
    <name evidence="7" type="ORF">GBAR_LOCUS22086</name>
</gene>
<dbReference type="FunFam" id="3.40.50.970:FF:000001">
    <property type="entry name" value="Pyruvate dehydrogenase E1 beta subunit"/>
    <property type="match status" value="1"/>
</dbReference>
<evidence type="ECO:0000256" key="3">
    <source>
        <dbReference type="ARBA" id="ARBA00023052"/>
    </source>
</evidence>
<dbReference type="AlphaFoldDB" id="A0AA35T285"/>
<dbReference type="InterPro" id="IPR005475">
    <property type="entry name" value="Transketolase-like_Pyr-bd"/>
</dbReference>
<proteinExistence type="predicted"/>
<dbReference type="CDD" id="cd07036">
    <property type="entry name" value="TPP_PYR_E1-PDHc-beta_like"/>
    <property type="match status" value="1"/>
</dbReference>
<accession>A0AA35T285</accession>
<keyword evidence="8" id="KW-1185">Reference proteome</keyword>
<dbReference type="PANTHER" id="PTHR43257">
    <property type="entry name" value="PYRUVATE DEHYDROGENASE E1 COMPONENT BETA SUBUNIT"/>
    <property type="match status" value="1"/>
</dbReference>
<evidence type="ECO:0000256" key="5">
    <source>
        <dbReference type="ARBA" id="ARBA00051231"/>
    </source>
</evidence>
<protein>
    <submittedName>
        <fullName evidence="7">Pyruvate dehydrogenase E1 component subunit beta-2, mitochondrial</fullName>
    </submittedName>
</protein>
<dbReference type="SUPFAM" id="SSF52518">
    <property type="entry name" value="Thiamin diphosphate-binding fold (THDP-binding)"/>
    <property type="match status" value="1"/>
</dbReference>
<evidence type="ECO:0000256" key="2">
    <source>
        <dbReference type="ARBA" id="ARBA00023002"/>
    </source>
</evidence>
<dbReference type="Proteomes" id="UP001174909">
    <property type="component" value="Unassembled WGS sequence"/>
</dbReference>
<evidence type="ECO:0000256" key="1">
    <source>
        <dbReference type="ARBA" id="ARBA00001964"/>
    </source>
</evidence>
<sequence length="257" mass="27898">MSVITYRDAVSSVLREALDQDERVFLMGEDIGPYGGAFAVTKGFWEQYGKRRIKDSPLAESVIVGAGVGAAMAGLRPVVELMTINFSLLAMDQIVNHAAKIRYMSGGQFSIPLIIRTVTGAGASVGATHSQSFEGWYASVPGLTVVTPSTPRDVIGLFRSCRDLSDPVMFVEHILLYGTRGEAPDSGDFRIPIGQADLRRTGGDITLCGYSRMALVAEQAADILTREGIEADVIDLRCLRPWICKRSSPRSRKRTAP</sequence>
<dbReference type="SUPFAM" id="SSF52922">
    <property type="entry name" value="TK C-terminal domain-like"/>
    <property type="match status" value="1"/>
</dbReference>
<dbReference type="Gene3D" id="3.40.50.970">
    <property type="match status" value="1"/>
</dbReference>
<dbReference type="InterPro" id="IPR009014">
    <property type="entry name" value="Transketo_C/PFOR_II"/>
</dbReference>
<dbReference type="EMBL" id="CASHTH010003053">
    <property type="protein sequence ID" value="CAI8039652.1"/>
    <property type="molecule type" value="Genomic_DNA"/>
</dbReference>
<organism evidence="7 8">
    <name type="scientific">Geodia barretti</name>
    <name type="common">Barrett's horny sponge</name>
    <dbReference type="NCBI Taxonomy" id="519541"/>
    <lineage>
        <taxon>Eukaryota</taxon>
        <taxon>Metazoa</taxon>
        <taxon>Porifera</taxon>
        <taxon>Demospongiae</taxon>
        <taxon>Heteroscleromorpha</taxon>
        <taxon>Tetractinellida</taxon>
        <taxon>Astrophorina</taxon>
        <taxon>Geodiidae</taxon>
        <taxon>Geodia</taxon>
    </lineage>
</organism>
<comment type="function">
    <text evidence="4">The pyruvate dehydrogenase complex catalyzes the overall conversion of pyruvate to acetyl-CoA and CO(2). It contains multiple copies of three enzymatic components: pyruvate dehydrogenase (E1), dihydrolipoamide acetyltransferase (E2) and lipoamide dehydrogenase (E3).</text>
</comment>
<comment type="catalytic activity">
    <reaction evidence="5">
        <text>N(6)-[(R)-lipoyl]-L-lysyl-[protein] + pyruvate + H(+) = N(6)-[(R)-S(8)-acetyldihydrolipoyl]-L-lysyl-[protein] + CO2</text>
        <dbReference type="Rhea" id="RHEA:19189"/>
        <dbReference type="Rhea" id="RHEA-COMP:10474"/>
        <dbReference type="Rhea" id="RHEA-COMP:10478"/>
        <dbReference type="ChEBI" id="CHEBI:15361"/>
        <dbReference type="ChEBI" id="CHEBI:15378"/>
        <dbReference type="ChEBI" id="CHEBI:16526"/>
        <dbReference type="ChEBI" id="CHEBI:83099"/>
        <dbReference type="ChEBI" id="CHEBI:83111"/>
        <dbReference type="EC" id="1.2.4.1"/>
    </reaction>
</comment>
<evidence type="ECO:0000259" key="6">
    <source>
        <dbReference type="SMART" id="SM00861"/>
    </source>
</evidence>
<dbReference type="Pfam" id="PF02779">
    <property type="entry name" value="Transket_pyr"/>
    <property type="match status" value="1"/>
</dbReference>
<dbReference type="PANTHER" id="PTHR43257:SF2">
    <property type="entry name" value="PYRUVATE DEHYDROGENASE E1 COMPONENT SUBUNIT BETA"/>
    <property type="match status" value="1"/>
</dbReference>
<evidence type="ECO:0000313" key="8">
    <source>
        <dbReference type="Proteomes" id="UP001174909"/>
    </source>
</evidence>
<comment type="cofactor">
    <cofactor evidence="1">
        <name>thiamine diphosphate</name>
        <dbReference type="ChEBI" id="CHEBI:58937"/>
    </cofactor>
</comment>
<reference evidence="7" key="1">
    <citation type="submission" date="2023-03" db="EMBL/GenBank/DDBJ databases">
        <authorList>
            <person name="Steffen K."/>
            <person name="Cardenas P."/>
        </authorList>
    </citation>
    <scope>NUCLEOTIDE SEQUENCE</scope>
</reference>
<dbReference type="InterPro" id="IPR029061">
    <property type="entry name" value="THDP-binding"/>
</dbReference>
<name>A0AA35T285_GEOBA</name>
<dbReference type="SMART" id="SM00861">
    <property type="entry name" value="Transket_pyr"/>
    <property type="match status" value="1"/>
</dbReference>
<dbReference type="InterPro" id="IPR033248">
    <property type="entry name" value="Transketolase_C"/>
</dbReference>